<sequence>MKQALEGVKVLHKAAIIHRPPGSGRVHVKISDFGLAKIQQFQNVQIYTQGTLPFMAPELFKWPIIVTQKVDIYALGITFYKLLLHELPVNQKNFQDQKLVLIDMPRIEKPSEITDNLLWDLLSKMLNFDPNKRISAVEALQHPYFTSPEAKADLLKNNYMLKIICLNKIYQISPKGWKKANKIVSKLSNLEQ</sequence>
<dbReference type="Proteomes" id="UP000324800">
    <property type="component" value="Unassembled WGS sequence"/>
</dbReference>
<dbReference type="InterPro" id="IPR011009">
    <property type="entry name" value="Kinase-like_dom_sf"/>
</dbReference>
<dbReference type="Pfam" id="PF00069">
    <property type="entry name" value="Pkinase"/>
    <property type="match status" value="1"/>
</dbReference>
<dbReference type="GO" id="GO:0044773">
    <property type="term" value="P:mitotic DNA damage checkpoint signaling"/>
    <property type="evidence" value="ECO:0007669"/>
    <property type="project" value="TreeGrafter"/>
</dbReference>
<reference evidence="2 3" key="1">
    <citation type="submission" date="2019-03" db="EMBL/GenBank/DDBJ databases">
        <title>Single cell metagenomics reveals metabolic interactions within the superorganism composed of flagellate Streblomastix strix and complex community of Bacteroidetes bacteria on its surface.</title>
        <authorList>
            <person name="Treitli S.C."/>
            <person name="Kolisko M."/>
            <person name="Husnik F."/>
            <person name="Keeling P."/>
            <person name="Hampl V."/>
        </authorList>
    </citation>
    <scope>NUCLEOTIDE SEQUENCE [LARGE SCALE GENOMIC DNA]</scope>
    <source>
        <strain evidence="2">ST1C</strain>
    </source>
</reference>
<dbReference type="OrthoDB" id="4062651at2759"/>
<dbReference type="GO" id="GO:0005524">
    <property type="term" value="F:ATP binding"/>
    <property type="evidence" value="ECO:0007669"/>
    <property type="project" value="InterPro"/>
</dbReference>
<protein>
    <recommendedName>
        <fullName evidence="1">Protein kinase domain-containing protein</fullName>
    </recommendedName>
</protein>
<evidence type="ECO:0000313" key="2">
    <source>
        <dbReference type="EMBL" id="KAA6402435.1"/>
    </source>
</evidence>
<feature type="domain" description="Protein kinase" evidence="1">
    <location>
        <begin position="1"/>
        <end position="145"/>
    </location>
</feature>
<accession>A0A5J4X703</accession>
<dbReference type="EMBL" id="SNRW01000236">
    <property type="protein sequence ID" value="KAA6402435.1"/>
    <property type="molecule type" value="Genomic_DNA"/>
</dbReference>
<gene>
    <name evidence="2" type="ORF">EZS28_002041</name>
</gene>
<dbReference type="Gene3D" id="1.10.510.10">
    <property type="entry name" value="Transferase(Phosphotransferase) domain 1"/>
    <property type="match status" value="1"/>
</dbReference>
<proteinExistence type="predicted"/>
<dbReference type="PROSITE" id="PS50011">
    <property type="entry name" value="PROTEIN_KINASE_DOM"/>
    <property type="match status" value="1"/>
</dbReference>
<dbReference type="SMART" id="SM00220">
    <property type="entry name" value="S_TKc"/>
    <property type="match status" value="1"/>
</dbReference>
<dbReference type="PANTHER" id="PTHR44167">
    <property type="entry name" value="OVARIAN-SPECIFIC SERINE/THREONINE-PROTEIN KINASE LOK-RELATED"/>
    <property type="match status" value="1"/>
</dbReference>
<dbReference type="InterPro" id="IPR000719">
    <property type="entry name" value="Prot_kinase_dom"/>
</dbReference>
<organism evidence="2 3">
    <name type="scientific">Streblomastix strix</name>
    <dbReference type="NCBI Taxonomy" id="222440"/>
    <lineage>
        <taxon>Eukaryota</taxon>
        <taxon>Metamonada</taxon>
        <taxon>Preaxostyla</taxon>
        <taxon>Oxymonadida</taxon>
        <taxon>Streblomastigidae</taxon>
        <taxon>Streblomastix</taxon>
    </lineage>
</organism>
<evidence type="ECO:0000259" key="1">
    <source>
        <dbReference type="PROSITE" id="PS50011"/>
    </source>
</evidence>
<name>A0A5J4X703_9EUKA</name>
<dbReference type="SUPFAM" id="SSF56112">
    <property type="entry name" value="Protein kinase-like (PK-like)"/>
    <property type="match status" value="1"/>
</dbReference>
<dbReference type="PANTHER" id="PTHR44167:SF24">
    <property type="entry name" value="SERINE_THREONINE-PROTEIN KINASE CHK2"/>
    <property type="match status" value="1"/>
</dbReference>
<dbReference type="GO" id="GO:0004674">
    <property type="term" value="F:protein serine/threonine kinase activity"/>
    <property type="evidence" value="ECO:0007669"/>
    <property type="project" value="TreeGrafter"/>
</dbReference>
<evidence type="ECO:0000313" key="3">
    <source>
        <dbReference type="Proteomes" id="UP000324800"/>
    </source>
</evidence>
<comment type="caution">
    <text evidence="2">The sequence shown here is derived from an EMBL/GenBank/DDBJ whole genome shotgun (WGS) entry which is preliminary data.</text>
</comment>
<dbReference type="AlphaFoldDB" id="A0A5J4X703"/>
<dbReference type="GO" id="GO:0005634">
    <property type="term" value="C:nucleus"/>
    <property type="evidence" value="ECO:0007669"/>
    <property type="project" value="TreeGrafter"/>
</dbReference>